<dbReference type="PANTHER" id="PTHR34590">
    <property type="entry name" value="OS03G0124300 PROTEIN-RELATED"/>
    <property type="match status" value="1"/>
</dbReference>
<gene>
    <name evidence="12" type="ORF">TSUD_217580</name>
</gene>
<evidence type="ECO:0000256" key="3">
    <source>
        <dbReference type="ARBA" id="ARBA00022679"/>
    </source>
</evidence>
<dbReference type="FunFam" id="2.60.120.430:FF:000007">
    <property type="entry name" value="FERONIA receptor-like kinase"/>
    <property type="match status" value="1"/>
</dbReference>
<proteinExistence type="predicted"/>
<dbReference type="Gene3D" id="2.60.120.430">
    <property type="entry name" value="Galactose-binding lectin"/>
    <property type="match status" value="1"/>
</dbReference>
<organism evidence="12 13">
    <name type="scientific">Trifolium subterraneum</name>
    <name type="common">Subterranean clover</name>
    <dbReference type="NCBI Taxonomy" id="3900"/>
    <lineage>
        <taxon>Eukaryota</taxon>
        <taxon>Viridiplantae</taxon>
        <taxon>Streptophyta</taxon>
        <taxon>Embryophyta</taxon>
        <taxon>Tracheophyta</taxon>
        <taxon>Spermatophyta</taxon>
        <taxon>Magnoliopsida</taxon>
        <taxon>eudicotyledons</taxon>
        <taxon>Gunneridae</taxon>
        <taxon>Pentapetalae</taxon>
        <taxon>rosids</taxon>
        <taxon>fabids</taxon>
        <taxon>Fabales</taxon>
        <taxon>Fabaceae</taxon>
        <taxon>Papilionoideae</taxon>
        <taxon>50 kb inversion clade</taxon>
        <taxon>NPAAA clade</taxon>
        <taxon>Hologalegina</taxon>
        <taxon>IRL clade</taxon>
        <taxon>Trifolieae</taxon>
        <taxon>Trifolium</taxon>
    </lineage>
</organism>
<keyword evidence="5" id="KW-0732">Signal</keyword>
<dbReference type="InterPro" id="IPR045272">
    <property type="entry name" value="ANXUR1/2-like"/>
</dbReference>
<evidence type="ECO:0000313" key="13">
    <source>
        <dbReference type="Proteomes" id="UP000242715"/>
    </source>
</evidence>
<evidence type="ECO:0000256" key="1">
    <source>
        <dbReference type="ARBA" id="ARBA00004479"/>
    </source>
</evidence>
<evidence type="ECO:0000313" key="12">
    <source>
        <dbReference type="EMBL" id="GAU34418.1"/>
    </source>
</evidence>
<keyword evidence="4" id="KW-0812">Transmembrane</keyword>
<keyword evidence="7" id="KW-0067">ATP-binding</keyword>
<evidence type="ECO:0000256" key="5">
    <source>
        <dbReference type="ARBA" id="ARBA00022729"/>
    </source>
</evidence>
<evidence type="ECO:0000256" key="8">
    <source>
        <dbReference type="ARBA" id="ARBA00022989"/>
    </source>
</evidence>
<dbReference type="Pfam" id="PF12819">
    <property type="entry name" value="Malectin_like"/>
    <property type="match status" value="1"/>
</dbReference>
<feature type="domain" description="Malectin-like" evidence="11">
    <location>
        <begin position="38"/>
        <end position="182"/>
    </location>
</feature>
<sequence length="239" mass="27020">MVHMGNEVDPNAFGSWLDDTNYISGSQYGTILVLGDARVNMNDSFLNSNDYTYSAPENLYWSARTMSSSNGDSNMRYNLTWSFSVDSGFKYLVRLHFCEISMLVTDINQRVFSVYINNQTAEEKLDLVALVGEPLSPLYRDYVVKVPIETEIRKVFMLISLHPNLESKPKYADAILNGVEIRKIGLECLMDFVEIGIQCLANKSVERPTMGDVLSSLEKILSLQKSLEEPEINVVKMAM</sequence>
<keyword evidence="9" id="KW-0472">Membrane</keyword>
<dbReference type="OrthoDB" id="1903759at2759"/>
<dbReference type="GO" id="GO:0004674">
    <property type="term" value="F:protein serine/threonine kinase activity"/>
    <property type="evidence" value="ECO:0007669"/>
    <property type="project" value="UniProtKB-KW"/>
</dbReference>
<evidence type="ECO:0000256" key="10">
    <source>
        <dbReference type="ARBA" id="ARBA00023180"/>
    </source>
</evidence>
<dbReference type="AlphaFoldDB" id="A0A2Z6MPU7"/>
<dbReference type="InterPro" id="IPR024788">
    <property type="entry name" value="Malectin-like_Carb-bd_dom"/>
</dbReference>
<keyword evidence="2" id="KW-0723">Serine/threonine-protein kinase</keyword>
<keyword evidence="2" id="KW-0418">Kinase</keyword>
<evidence type="ECO:0000256" key="4">
    <source>
        <dbReference type="ARBA" id="ARBA00022692"/>
    </source>
</evidence>
<comment type="subcellular location">
    <subcellularLocation>
        <location evidence="1">Membrane</location>
        <topology evidence="1">Single-pass type I membrane protein</topology>
    </subcellularLocation>
</comment>
<keyword evidence="10" id="KW-0325">Glycoprotein</keyword>
<keyword evidence="13" id="KW-1185">Reference proteome</keyword>
<dbReference type="GO" id="GO:0005524">
    <property type="term" value="F:ATP binding"/>
    <property type="evidence" value="ECO:0007669"/>
    <property type="project" value="UniProtKB-KW"/>
</dbReference>
<dbReference type="GO" id="GO:0016020">
    <property type="term" value="C:membrane"/>
    <property type="evidence" value="ECO:0007669"/>
    <property type="project" value="UniProtKB-SubCell"/>
</dbReference>
<name>A0A2Z6MPU7_TRISU</name>
<evidence type="ECO:0000256" key="7">
    <source>
        <dbReference type="ARBA" id="ARBA00022840"/>
    </source>
</evidence>
<dbReference type="EMBL" id="DF973554">
    <property type="protein sequence ID" value="GAU34418.1"/>
    <property type="molecule type" value="Genomic_DNA"/>
</dbReference>
<dbReference type="GO" id="GO:0004714">
    <property type="term" value="F:transmembrane receptor protein tyrosine kinase activity"/>
    <property type="evidence" value="ECO:0007669"/>
    <property type="project" value="InterPro"/>
</dbReference>
<evidence type="ECO:0000256" key="9">
    <source>
        <dbReference type="ARBA" id="ARBA00023136"/>
    </source>
</evidence>
<evidence type="ECO:0000256" key="2">
    <source>
        <dbReference type="ARBA" id="ARBA00022527"/>
    </source>
</evidence>
<accession>A0A2Z6MPU7</accession>
<evidence type="ECO:0000256" key="6">
    <source>
        <dbReference type="ARBA" id="ARBA00022741"/>
    </source>
</evidence>
<protein>
    <recommendedName>
        <fullName evidence="11">Malectin-like domain-containing protein</fullName>
    </recommendedName>
</protein>
<evidence type="ECO:0000259" key="11">
    <source>
        <dbReference type="Pfam" id="PF12819"/>
    </source>
</evidence>
<keyword evidence="3" id="KW-0808">Transferase</keyword>
<keyword evidence="6" id="KW-0547">Nucleotide-binding</keyword>
<dbReference type="Proteomes" id="UP000242715">
    <property type="component" value="Unassembled WGS sequence"/>
</dbReference>
<reference evidence="13" key="1">
    <citation type="journal article" date="2017" name="Front. Plant Sci.">
        <title>Climate Clever Clovers: New Paradigm to Reduce the Environmental Footprint of Ruminants by Breeding Low Methanogenic Forages Utilizing Haplotype Variation.</title>
        <authorList>
            <person name="Kaur P."/>
            <person name="Appels R."/>
            <person name="Bayer P.E."/>
            <person name="Keeble-Gagnere G."/>
            <person name="Wang J."/>
            <person name="Hirakawa H."/>
            <person name="Shirasawa K."/>
            <person name="Vercoe P."/>
            <person name="Stefanova K."/>
            <person name="Durmic Z."/>
            <person name="Nichols P."/>
            <person name="Revell C."/>
            <person name="Isobe S.N."/>
            <person name="Edwards D."/>
            <person name="Erskine W."/>
        </authorList>
    </citation>
    <scope>NUCLEOTIDE SEQUENCE [LARGE SCALE GENOMIC DNA]</scope>
    <source>
        <strain evidence="13">cv. Daliak</strain>
    </source>
</reference>
<keyword evidence="8" id="KW-1133">Transmembrane helix</keyword>